<gene>
    <name evidence="2" type="ORF">GCM10010285_62260</name>
</gene>
<evidence type="ECO:0000256" key="1">
    <source>
        <dbReference type="SAM" id="MobiDB-lite"/>
    </source>
</evidence>
<accession>A0ABQ2TMT7</accession>
<proteinExistence type="predicted"/>
<sequence length="201" mass="22065">MAQYHVGERAVAASNDKIGAVNGGHCRNDGEHLAIDAHLSATSRKIVRLSPTHSIPPSPKLRQDRRRDGTAAAPYLLEVNSQPPQGSSYQLSRERHNWPPHTRDRAQADTCINVFTRTGRVRRLWDGLLHWMASALFSDAWSAIEVPNCVAVMHSTLTGLGGGEQAQRLRTSTPSRVWEPQGAISADHLWTGGATQDRPKA</sequence>
<feature type="compositionally biased region" description="Polar residues" evidence="1">
    <location>
        <begin position="81"/>
        <end position="91"/>
    </location>
</feature>
<protein>
    <submittedName>
        <fullName evidence="2">Uncharacterized protein</fullName>
    </submittedName>
</protein>
<evidence type="ECO:0000313" key="2">
    <source>
        <dbReference type="EMBL" id="GGS75259.1"/>
    </source>
</evidence>
<evidence type="ECO:0000313" key="3">
    <source>
        <dbReference type="Proteomes" id="UP000597853"/>
    </source>
</evidence>
<reference evidence="3" key="1">
    <citation type="journal article" date="2019" name="Int. J. Syst. Evol. Microbiol.">
        <title>The Global Catalogue of Microorganisms (GCM) 10K type strain sequencing project: providing services to taxonomists for standard genome sequencing and annotation.</title>
        <authorList>
            <consortium name="The Broad Institute Genomics Platform"/>
            <consortium name="The Broad Institute Genome Sequencing Center for Infectious Disease"/>
            <person name="Wu L."/>
            <person name="Ma J."/>
        </authorList>
    </citation>
    <scope>NUCLEOTIDE SEQUENCE [LARGE SCALE GENOMIC DNA]</scope>
    <source>
        <strain evidence="3">JCM 4416</strain>
    </source>
</reference>
<organism evidence="2 3">
    <name type="scientific">Streptomyces pseudogriseolus</name>
    <name type="common">Streptomyces gancidicus</name>
    <name type="synonym">Streptomyces rubiginosus</name>
    <dbReference type="NCBI Taxonomy" id="36817"/>
    <lineage>
        <taxon>Bacteria</taxon>
        <taxon>Bacillati</taxon>
        <taxon>Actinomycetota</taxon>
        <taxon>Actinomycetes</taxon>
        <taxon>Kitasatosporales</taxon>
        <taxon>Streptomycetaceae</taxon>
        <taxon>Streptomyces</taxon>
        <taxon>Streptomyces pseudogriseolus group</taxon>
    </lineage>
</organism>
<comment type="caution">
    <text evidence="2">The sequence shown here is derived from an EMBL/GenBank/DDBJ whole genome shotgun (WGS) entry which is preliminary data.</text>
</comment>
<keyword evidence="3" id="KW-1185">Reference proteome</keyword>
<dbReference type="EMBL" id="BMTX01000034">
    <property type="protein sequence ID" value="GGS75259.1"/>
    <property type="molecule type" value="Genomic_DNA"/>
</dbReference>
<feature type="compositionally biased region" description="Basic and acidic residues" evidence="1">
    <location>
        <begin position="92"/>
        <end position="104"/>
    </location>
</feature>
<dbReference type="Proteomes" id="UP000597853">
    <property type="component" value="Unassembled WGS sequence"/>
</dbReference>
<feature type="region of interest" description="Disordered" evidence="1">
    <location>
        <begin position="48"/>
        <end position="67"/>
    </location>
</feature>
<feature type="region of interest" description="Disordered" evidence="1">
    <location>
        <begin position="81"/>
        <end position="104"/>
    </location>
</feature>
<name>A0ABQ2TMT7_STREZ</name>